<dbReference type="OrthoDB" id="1727128at2"/>
<keyword evidence="1" id="KW-0805">Transcription regulation</keyword>
<evidence type="ECO:0000313" key="6">
    <source>
        <dbReference type="EMBL" id="QIY90727.1"/>
    </source>
</evidence>
<dbReference type="Proteomes" id="UP000035213">
    <property type="component" value="Chromosome"/>
</dbReference>
<dbReference type="SMART" id="SM00421">
    <property type="entry name" value="HTH_LUXR"/>
    <property type="match status" value="1"/>
</dbReference>
<dbReference type="PANTHER" id="PTHR44688:SF16">
    <property type="entry name" value="DNA-BINDING TRANSCRIPTIONAL ACTIVATOR DEVR_DOSR"/>
    <property type="match status" value="1"/>
</dbReference>
<dbReference type="CDD" id="cd06170">
    <property type="entry name" value="LuxR_C_like"/>
    <property type="match status" value="1"/>
</dbReference>
<dbReference type="Proteomes" id="UP000501570">
    <property type="component" value="Chromosome"/>
</dbReference>
<reference evidence="5 7" key="1">
    <citation type="submission" date="2014-11" db="EMBL/GenBank/DDBJ databases">
        <authorList>
            <person name="Park G.-S."/>
            <person name="Hong S.-J."/>
            <person name="Jung B.K."/>
            <person name="Khan A.R."/>
            <person name="Kwak Y."/>
            <person name="Shin J.-H."/>
        </authorList>
    </citation>
    <scope>NUCLEOTIDE SEQUENCE [LARGE SCALE GENOMIC DNA]</scope>
    <source>
        <strain evidence="5 7">DSM 27622</strain>
    </source>
</reference>
<organism evidence="5 7">
    <name type="scientific">Chryseobacterium gallinarum</name>
    <dbReference type="NCBI Taxonomy" id="1324352"/>
    <lineage>
        <taxon>Bacteria</taxon>
        <taxon>Pseudomonadati</taxon>
        <taxon>Bacteroidota</taxon>
        <taxon>Flavobacteriia</taxon>
        <taxon>Flavobacteriales</taxon>
        <taxon>Weeksellaceae</taxon>
        <taxon>Chryseobacterium group</taxon>
        <taxon>Chryseobacterium</taxon>
    </lineage>
</organism>
<dbReference type="PANTHER" id="PTHR44688">
    <property type="entry name" value="DNA-BINDING TRANSCRIPTIONAL ACTIVATOR DEVR_DOSR"/>
    <property type="match status" value="1"/>
</dbReference>
<keyword evidence="8" id="KW-1185">Reference proteome</keyword>
<dbReference type="GO" id="GO:0006355">
    <property type="term" value="P:regulation of DNA-templated transcription"/>
    <property type="evidence" value="ECO:0007669"/>
    <property type="project" value="InterPro"/>
</dbReference>
<sequence length="252" mass="29036">MEEINRFFNDKNEVSRDADIDFSQSGDYLEAIKALSRTTYQSLYVINYQTRGFEYVSDNPLFLCGKTSEEVKELGYAFYFQNVKPEDVEMLIKINEAGFGFYETIPVEERKMYSISYDFNLINSKNNLILVNHKLTPMFLTEEGQVWKALCVVSLSSNSMSGNVVLSKEGADEVWKYDLIEEKWEKNEKIKLSSREFEILSLYASGMTINEIAGKLFITADTVKFHRKKLFEKIGVNNIAEALAYAKTNKLL</sequence>
<reference evidence="6 8" key="2">
    <citation type="submission" date="2019-09" db="EMBL/GenBank/DDBJ databases">
        <title>FDA dAtabase for Regulatory Grade micrObial Sequences (FDA-ARGOS): Supporting development and validation of Infectious Disease Dx tests.</title>
        <authorList>
            <person name="Sciortino C."/>
            <person name="Tallon L."/>
            <person name="Sadzewicz L."/>
            <person name="Vavikolanu K."/>
            <person name="Mehta A."/>
            <person name="Aluvathingal J."/>
            <person name="Nadendla S."/>
            <person name="Nandy P."/>
            <person name="Geyer C."/>
            <person name="Yan Y."/>
            <person name="Sichtig H."/>
        </authorList>
    </citation>
    <scope>NUCLEOTIDE SEQUENCE [LARGE SCALE GENOMIC DNA]</scope>
    <source>
        <strain evidence="6 8">FDAARGOS_636</strain>
    </source>
</reference>
<evidence type="ECO:0000313" key="7">
    <source>
        <dbReference type="Proteomes" id="UP000035213"/>
    </source>
</evidence>
<proteinExistence type="predicted"/>
<name>A0A0G3M4A1_CHRGL</name>
<evidence type="ECO:0000256" key="3">
    <source>
        <dbReference type="ARBA" id="ARBA00023163"/>
    </source>
</evidence>
<keyword evidence="3" id="KW-0804">Transcription</keyword>
<gene>
    <name evidence="6" type="ORF">FOB44_08620</name>
    <name evidence="5" type="ORF">OK18_13325</name>
</gene>
<dbReference type="PROSITE" id="PS50043">
    <property type="entry name" value="HTH_LUXR_2"/>
    <property type="match status" value="1"/>
</dbReference>
<evidence type="ECO:0000256" key="1">
    <source>
        <dbReference type="ARBA" id="ARBA00023015"/>
    </source>
</evidence>
<dbReference type="AlphaFoldDB" id="A0A0G3M4A1"/>
<dbReference type="Pfam" id="PF00196">
    <property type="entry name" value="GerE"/>
    <property type="match status" value="1"/>
</dbReference>
<dbReference type="InterPro" id="IPR016032">
    <property type="entry name" value="Sig_transdc_resp-reg_C-effctor"/>
</dbReference>
<evidence type="ECO:0000259" key="4">
    <source>
        <dbReference type="PROSITE" id="PS50043"/>
    </source>
</evidence>
<evidence type="ECO:0000256" key="2">
    <source>
        <dbReference type="ARBA" id="ARBA00023125"/>
    </source>
</evidence>
<evidence type="ECO:0000313" key="5">
    <source>
        <dbReference type="EMBL" id="AKK73450.1"/>
    </source>
</evidence>
<protein>
    <submittedName>
        <fullName evidence="6">Helix-turn-helix transcriptional regulator</fullName>
    </submittedName>
    <submittedName>
        <fullName evidence="5">LuxR family transcriptional regulator</fullName>
    </submittedName>
</protein>
<dbReference type="PRINTS" id="PR00038">
    <property type="entry name" value="HTHLUXR"/>
</dbReference>
<dbReference type="InterPro" id="IPR036388">
    <property type="entry name" value="WH-like_DNA-bd_sf"/>
</dbReference>
<keyword evidence="2" id="KW-0238">DNA-binding</keyword>
<dbReference type="InterPro" id="IPR000792">
    <property type="entry name" value="Tscrpt_reg_LuxR_C"/>
</dbReference>
<dbReference type="SUPFAM" id="SSF46894">
    <property type="entry name" value="C-terminal effector domain of the bipartite response regulators"/>
    <property type="match status" value="1"/>
</dbReference>
<accession>A0A0G3M4A1</accession>
<dbReference type="KEGG" id="cgn:OK18_13325"/>
<dbReference type="EMBL" id="CP050995">
    <property type="protein sequence ID" value="QIY90727.1"/>
    <property type="molecule type" value="Genomic_DNA"/>
</dbReference>
<dbReference type="RefSeq" id="WP_053328291.1">
    <property type="nucleotide sequence ID" value="NZ_CP009928.1"/>
</dbReference>
<dbReference type="PATRIC" id="fig|1324352.5.peg.2764"/>
<dbReference type="Gene3D" id="3.30.450.20">
    <property type="entry name" value="PAS domain"/>
    <property type="match status" value="1"/>
</dbReference>
<dbReference type="GO" id="GO:0003677">
    <property type="term" value="F:DNA binding"/>
    <property type="evidence" value="ECO:0007669"/>
    <property type="project" value="UniProtKB-KW"/>
</dbReference>
<evidence type="ECO:0000313" key="8">
    <source>
        <dbReference type="Proteomes" id="UP000501570"/>
    </source>
</evidence>
<dbReference type="Gene3D" id="1.10.10.10">
    <property type="entry name" value="Winged helix-like DNA-binding domain superfamily/Winged helix DNA-binding domain"/>
    <property type="match status" value="1"/>
</dbReference>
<feature type="domain" description="HTH luxR-type" evidence="4">
    <location>
        <begin position="185"/>
        <end position="250"/>
    </location>
</feature>
<dbReference type="STRING" id="1324352.OK18_13325"/>
<dbReference type="EMBL" id="CP009928">
    <property type="protein sequence ID" value="AKK73450.1"/>
    <property type="molecule type" value="Genomic_DNA"/>
</dbReference>